<sequence length="603" mass="64498">MSILVQPVWSTPVDDTETPTSEEQEAVERTIWECVQPYYRGASDSITLSDGADARADADASTTKGGPIRTGQVLPEQRKPLPDLDRRRHLAFVDRILNPLPAAYVGFDSTRVWLLYWIAHTHSLLGEPIEEQDPKLRARFISTLIHCQDATEGGFGGSPGHRGHLMCTYAAIMALAIVGGPGPCPDEDDVAMGYSVDVGKGGWDAIDRYKLYAFLLSLKQPDGSFTVHKDGEIDVRATYCVITVSLLLGIATPELFAGVGDAVARCQTYEGGLAASAYERGSAPPSLGEAHGGYTYCAIACHLALSLLPATSSGPSAFAAAAPAAAAAASSSGRQWSVDNSAASSKLDLDAALRWAVWQQGTAVEGGGMRGRTNKLVDGCYGWFSGGGLFTCLGGLMTLRGDNDEQWWADATADDETTEAGSVDSNNGGGGGGGGGGTSDDWESLDEDEDDSLLVPRHDDGLLLDRSALQAYILLVAQNPKTGGLRDKPGKPSDAYHTSYNLSGLSLCQHWIRLDLDARRRWTERFKQQSGIGSDVWRANCYAACLGWTFDERDTHVLGHAAAAKENGQGKAKSANEVQVTHPIFNITFARAKSMLDWAYAQQ</sequence>
<keyword evidence="13" id="KW-1185">Reference proteome</keyword>
<evidence type="ECO:0000259" key="11">
    <source>
        <dbReference type="Pfam" id="PF00432"/>
    </source>
</evidence>
<evidence type="ECO:0000256" key="5">
    <source>
        <dbReference type="ARBA" id="ARBA00022679"/>
    </source>
</evidence>
<feature type="region of interest" description="Disordered" evidence="10">
    <location>
        <begin position="51"/>
        <end position="80"/>
    </location>
</feature>
<comment type="catalytic activity">
    <reaction evidence="9">
        <text>L-cysteinyl-[protein] + (2E,6E)-farnesyl diphosphate = S-(2E,6E)-farnesyl-L-cysteinyl-[protein] + diphosphate</text>
        <dbReference type="Rhea" id="RHEA:13345"/>
        <dbReference type="Rhea" id="RHEA-COMP:10131"/>
        <dbReference type="Rhea" id="RHEA-COMP:11535"/>
        <dbReference type="ChEBI" id="CHEBI:29950"/>
        <dbReference type="ChEBI" id="CHEBI:33019"/>
        <dbReference type="ChEBI" id="CHEBI:86019"/>
        <dbReference type="ChEBI" id="CHEBI:175763"/>
    </reaction>
</comment>
<dbReference type="GO" id="GO:0005965">
    <property type="term" value="C:protein farnesyltransferase complex"/>
    <property type="evidence" value="ECO:0007669"/>
    <property type="project" value="UniProtKB-UniRule"/>
</dbReference>
<dbReference type="InterPro" id="IPR045089">
    <property type="entry name" value="PGGT1B-like"/>
</dbReference>
<dbReference type="Proteomes" id="UP000245768">
    <property type="component" value="Unassembled WGS sequence"/>
</dbReference>
<dbReference type="OrthoDB" id="10261146at2759"/>
<dbReference type="GO" id="GO:0008270">
    <property type="term" value="F:zinc ion binding"/>
    <property type="evidence" value="ECO:0007669"/>
    <property type="project" value="UniProtKB-UniRule"/>
</dbReference>
<evidence type="ECO:0000256" key="4">
    <source>
        <dbReference type="ARBA" id="ARBA00022602"/>
    </source>
</evidence>
<gene>
    <name evidence="12" type="ORF">FA10DRAFT_266497</name>
</gene>
<feature type="domain" description="Prenyltransferase alpha-alpha toroid" evidence="11">
    <location>
        <begin position="84"/>
        <end position="587"/>
    </location>
</feature>
<dbReference type="GeneID" id="37043431"/>
<keyword evidence="5 9" id="KW-0808">Transferase</keyword>
<dbReference type="EMBL" id="KZ819636">
    <property type="protein sequence ID" value="PWN89971.1"/>
    <property type="molecule type" value="Genomic_DNA"/>
</dbReference>
<dbReference type="PANTHER" id="PTHR11774:SF6">
    <property type="entry name" value="PROTEIN FARNESYLTRANSFERASE SUBUNIT BETA"/>
    <property type="match status" value="1"/>
</dbReference>
<comment type="function">
    <text evidence="9">Catalyzes the transfer of a farnesyl moiety from farnesyl diphosphate to a cysteine at the fourth position from the C-terminus of several proteins. The beta subunit is responsible for peptide-binding.</text>
</comment>
<evidence type="ECO:0000256" key="9">
    <source>
        <dbReference type="RuleBase" id="RU365056"/>
    </source>
</evidence>
<dbReference type="Pfam" id="PF00432">
    <property type="entry name" value="Prenyltrans"/>
    <property type="match status" value="1"/>
</dbReference>
<comment type="subunit">
    <text evidence="9">Heterodimer of an alpha and a beta subunit.</text>
</comment>
<evidence type="ECO:0000256" key="10">
    <source>
        <dbReference type="SAM" id="MobiDB-lite"/>
    </source>
</evidence>
<dbReference type="InterPro" id="IPR001330">
    <property type="entry name" value="Prenyltrans"/>
</dbReference>
<dbReference type="EC" id="2.5.1.58" evidence="2 9"/>
<dbReference type="GO" id="GO:0004660">
    <property type="term" value="F:protein farnesyltransferase activity"/>
    <property type="evidence" value="ECO:0007669"/>
    <property type="project" value="UniProtKB-UniRule"/>
</dbReference>
<feature type="compositionally biased region" description="Acidic residues" evidence="10">
    <location>
        <begin position="440"/>
        <end position="449"/>
    </location>
</feature>
<evidence type="ECO:0000256" key="3">
    <source>
        <dbReference type="ARBA" id="ARBA00015798"/>
    </source>
</evidence>
<dbReference type="AlphaFoldDB" id="A0A316YL98"/>
<dbReference type="PANTHER" id="PTHR11774">
    <property type="entry name" value="GERANYLGERANYL TRANSFERASE TYPE BETA SUBUNIT"/>
    <property type="match status" value="1"/>
</dbReference>
<dbReference type="FunCoup" id="A0A316YL98">
    <property type="interactions" value="187"/>
</dbReference>
<proteinExistence type="inferred from homology"/>
<accession>A0A316YL98</accession>
<keyword evidence="4 9" id="KW-0637">Prenyltransferase</keyword>
<evidence type="ECO:0000256" key="6">
    <source>
        <dbReference type="ARBA" id="ARBA00022723"/>
    </source>
</evidence>
<evidence type="ECO:0000313" key="12">
    <source>
        <dbReference type="EMBL" id="PWN89971.1"/>
    </source>
</evidence>
<keyword evidence="6 9" id="KW-0479">Metal-binding</keyword>
<dbReference type="Gene3D" id="1.50.10.20">
    <property type="match status" value="1"/>
</dbReference>
<dbReference type="STRING" id="215250.A0A316YL98"/>
<dbReference type="InParanoid" id="A0A316YL98"/>
<comment type="similarity">
    <text evidence="1 9">Belongs to the protein prenyltransferase subunit beta family.</text>
</comment>
<reference evidence="12 13" key="1">
    <citation type="journal article" date="2018" name="Mol. Biol. Evol.">
        <title>Broad Genomic Sampling Reveals a Smut Pathogenic Ancestry of the Fungal Clade Ustilaginomycotina.</title>
        <authorList>
            <person name="Kijpornyongpan T."/>
            <person name="Mondo S.J."/>
            <person name="Barry K."/>
            <person name="Sandor L."/>
            <person name="Lee J."/>
            <person name="Lipzen A."/>
            <person name="Pangilinan J."/>
            <person name="LaButti K."/>
            <person name="Hainaut M."/>
            <person name="Henrissat B."/>
            <person name="Grigoriev I.V."/>
            <person name="Spatafora J.W."/>
            <person name="Aime M.C."/>
        </authorList>
    </citation>
    <scope>NUCLEOTIDE SEQUENCE [LARGE SCALE GENOMIC DNA]</scope>
    <source>
        <strain evidence="12 13">MCA 4198</strain>
    </source>
</reference>
<keyword evidence="8 9" id="KW-0862">Zinc</keyword>
<feature type="region of interest" description="Disordered" evidence="10">
    <location>
        <begin position="1"/>
        <end position="26"/>
    </location>
</feature>
<dbReference type="CDD" id="cd02893">
    <property type="entry name" value="FTase"/>
    <property type="match status" value="1"/>
</dbReference>
<comment type="cofactor">
    <cofactor evidence="9">
        <name>Zn(2+)</name>
        <dbReference type="ChEBI" id="CHEBI:29105"/>
    </cofactor>
    <text evidence="9">Binds 1 zinc ion per subunit.</text>
</comment>
<organism evidence="12 13">
    <name type="scientific">Acaromyces ingoldii</name>
    <dbReference type="NCBI Taxonomy" id="215250"/>
    <lineage>
        <taxon>Eukaryota</taxon>
        <taxon>Fungi</taxon>
        <taxon>Dikarya</taxon>
        <taxon>Basidiomycota</taxon>
        <taxon>Ustilaginomycotina</taxon>
        <taxon>Exobasidiomycetes</taxon>
        <taxon>Exobasidiales</taxon>
        <taxon>Cryptobasidiaceae</taxon>
        <taxon>Acaromyces</taxon>
    </lineage>
</organism>
<protein>
    <recommendedName>
        <fullName evidence="3 9">Protein farnesyltransferase subunit beta</fullName>
        <shortName evidence="9">FTase-beta</shortName>
        <ecNumber evidence="2 9">2.5.1.58</ecNumber>
    </recommendedName>
</protein>
<keyword evidence="7" id="KW-0677">Repeat</keyword>
<feature type="compositionally biased region" description="Acidic residues" evidence="10">
    <location>
        <begin position="14"/>
        <end position="25"/>
    </location>
</feature>
<dbReference type="InterPro" id="IPR026872">
    <property type="entry name" value="FTB"/>
</dbReference>
<dbReference type="SUPFAM" id="SSF48239">
    <property type="entry name" value="Terpenoid cyclases/Protein prenyltransferases"/>
    <property type="match status" value="1"/>
</dbReference>
<feature type="compositionally biased region" description="Gly residues" evidence="10">
    <location>
        <begin position="427"/>
        <end position="438"/>
    </location>
</feature>
<feature type="region of interest" description="Disordered" evidence="10">
    <location>
        <begin position="415"/>
        <end position="449"/>
    </location>
</feature>
<evidence type="ECO:0000256" key="8">
    <source>
        <dbReference type="ARBA" id="ARBA00022833"/>
    </source>
</evidence>
<name>A0A316YL98_9BASI</name>
<evidence type="ECO:0000256" key="7">
    <source>
        <dbReference type="ARBA" id="ARBA00022737"/>
    </source>
</evidence>
<evidence type="ECO:0000256" key="2">
    <source>
        <dbReference type="ARBA" id="ARBA00012702"/>
    </source>
</evidence>
<dbReference type="InterPro" id="IPR008930">
    <property type="entry name" value="Terpenoid_cyclase/PrenylTrfase"/>
</dbReference>
<evidence type="ECO:0000313" key="13">
    <source>
        <dbReference type="Proteomes" id="UP000245768"/>
    </source>
</evidence>
<evidence type="ECO:0000256" key="1">
    <source>
        <dbReference type="ARBA" id="ARBA00010497"/>
    </source>
</evidence>
<dbReference type="RefSeq" id="XP_025377169.1">
    <property type="nucleotide sequence ID" value="XM_025521515.1"/>
</dbReference>
<dbReference type="GO" id="GO:0097354">
    <property type="term" value="P:prenylation"/>
    <property type="evidence" value="ECO:0007669"/>
    <property type="project" value="UniProtKB-UniRule"/>
</dbReference>